<dbReference type="Pfam" id="PF17900">
    <property type="entry name" value="Peptidase_M1_N"/>
    <property type="match status" value="1"/>
</dbReference>
<evidence type="ECO:0000256" key="6">
    <source>
        <dbReference type="ARBA" id="ARBA00022438"/>
    </source>
</evidence>
<evidence type="ECO:0000313" key="15">
    <source>
        <dbReference type="Proteomes" id="UP000612680"/>
    </source>
</evidence>
<dbReference type="InterPro" id="IPR001930">
    <property type="entry name" value="Peptidase_M1"/>
</dbReference>
<evidence type="ECO:0000256" key="5">
    <source>
        <dbReference type="ARBA" id="ARBA00015611"/>
    </source>
</evidence>
<dbReference type="RefSeq" id="WP_204662657.1">
    <property type="nucleotide sequence ID" value="NZ_CP056775.1"/>
</dbReference>
<feature type="domain" description="Aminopeptidase N-like N-terminal" evidence="13">
    <location>
        <begin position="47"/>
        <end position="208"/>
    </location>
</feature>
<evidence type="ECO:0000256" key="7">
    <source>
        <dbReference type="ARBA" id="ARBA00022670"/>
    </source>
</evidence>
<evidence type="ECO:0000259" key="13">
    <source>
        <dbReference type="Pfam" id="PF17900"/>
    </source>
</evidence>
<dbReference type="Proteomes" id="UP000612680">
    <property type="component" value="Chromosome"/>
</dbReference>
<dbReference type="Gene3D" id="2.60.40.1730">
    <property type="entry name" value="tricorn interacting facor f3 domain"/>
    <property type="match status" value="1"/>
</dbReference>
<dbReference type="InterPro" id="IPR042097">
    <property type="entry name" value="Aminopeptidase_N-like_N_sf"/>
</dbReference>
<keyword evidence="6" id="KW-0031">Aminopeptidase</keyword>
<keyword evidence="9" id="KW-0378">Hydrolase</keyword>
<dbReference type="PRINTS" id="PR00756">
    <property type="entry name" value="ALADIPTASE"/>
</dbReference>
<evidence type="ECO:0000259" key="12">
    <source>
        <dbReference type="Pfam" id="PF01433"/>
    </source>
</evidence>
<dbReference type="EMBL" id="CP056775">
    <property type="protein sequence ID" value="QRR00913.1"/>
    <property type="molecule type" value="Genomic_DNA"/>
</dbReference>
<comment type="similarity">
    <text evidence="3">Belongs to the peptidase M1 family.</text>
</comment>
<dbReference type="PANTHER" id="PTHR11533:SF174">
    <property type="entry name" value="PUROMYCIN-SENSITIVE AMINOPEPTIDASE-RELATED"/>
    <property type="match status" value="1"/>
</dbReference>
<keyword evidence="11" id="KW-0482">Metalloprotease</keyword>
<dbReference type="InterPro" id="IPR027268">
    <property type="entry name" value="Peptidase_M4/M1_CTD_sf"/>
</dbReference>
<evidence type="ECO:0000256" key="8">
    <source>
        <dbReference type="ARBA" id="ARBA00022723"/>
    </source>
</evidence>
<dbReference type="SUPFAM" id="SSF55486">
    <property type="entry name" value="Metalloproteases ('zincins'), catalytic domain"/>
    <property type="match status" value="1"/>
</dbReference>
<keyword evidence="10" id="KW-0862">Zinc</keyword>
<dbReference type="InterPro" id="IPR045357">
    <property type="entry name" value="Aminopeptidase_N-like_N"/>
</dbReference>
<comment type="cofactor">
    <cofactor evidence="2">
        <name>Zn(2+)</name>
        <dbReference type="ChEBI" id="CHEBI:29105"/>
    </cofactor>
</comment>
<protein>
    <recommendedName>
        <fullName evidence="5">Aminopeptidase N</fullName>
        <ecNumber evidence="4">3.4.11.2</ecNumber>
    </recommendedName>
</protein>
<evidence type="ECO:0000313" key="14">
    <source>
        <dbReference type="EMBL" id="QRR00913.1"/>
    </source>
</evidence>
<sequence length="835" mass="95256">MHKYVSLLLIYVTAILISCQKQPVQSVEKGVSFQLNQHRRETLDSVRYAITLDIPGQKKERIRGTINISFLMKSVDSPLVLDFNSDSASVLRVQAGGKQVAYTFENEHIVIDQKNLKKGRNEISIAFVAGDLSLNRSDDYLYTLFVPDRASTCFPLFDQPNLKAVYQLTLKTPDAWEAVSNGVLQEKKDEGGRSIYTFGQTKPISSYLFAFAAGKFFKTKQTVGRREMTMYYRETDTAKVSRNRQEVFQLHARSLDWLEAYTAIDYPFGKFDFVLLPSFQYGGMEHPGSIFYNESALFLDENASVNRKMARASVIAHESAHMWFGDLVTMDWFNDVWLKEVFANFMAAKIVHPAFPEINHELRFLLAHYPGAYEVDRTAGTNPILQKLDNLKNAGTLYGTIIYLKAPIVMRQLERKIGEDAMRDKLREYLKTFQFGNATWDDLVRIMDGKSSQEIRKWSNVWVKTGGMPVYELEHKGGNFAAVQAADTVAARIWEQPVLVKTLPGGIIYPNADGLAYGFFKMDPASMDHFAGHYHEAGDSLASDPVFRGAMLVNIWENTLRNYGSDPQKLFGNVLMMLPKEENPLLIDYLLGNLQTTWWNFLDEHSRQQQQAVVEALLWKLLVQVKDKGIKSSYFRSFRNVVRSEQGLGKLESLWSGKLVVKDLVLSEDDKIALACELALKAPAKSSTILKKQLAETQNPDRRQKLQFVMPALSPDEKVRDAFFESLKKEENREKEAWVLEALGYLHHPLRARSAEKYLRPSLDLLQEIQLTGDIFFPTRWTNVTFSGHSSPEAARIAADFLKERPDYPYFLKNKVLQATDQLNRATMLKAHKAR</sequence>
<dbReference type="SUPFAM" id="SSF63737">
    <property type="entry name" value="Leukotriene A4 hydrolase N-terminal domain"/>
    <property type="match status" value="1"/>
</dbReference>
<dbReference type="InterPro" id="IPR014782">
    <property type="entry name" value="Peptidase_M1_dom"/>
</dbReference>
<keyword evidence="7" id="KW-0645">Protease</keyword>
<evidence type="ECO:0000256" key="4">
    <source>
        <dbReference type="ARBA" id="ARBA00012564"/>
    </source>
</evidence>
<evidence type="ECO:0000256" key="2">
    <source>
        <dbReference type="ARBA" id="ARBA00001947"/>
    </source>
</evidence>
<dbReference type="Pfam" id="PF01433">
    <property type="entry name" value="Peptidase_M1"/>
    <property type="match status" value="1"/>
</dbReference>
<feature type="domain" description="Peptidase M1 membrane alanine aminopeptidase" evidence="12">
    <location>
        <begin position="250"/>
        <end position="462"/>
    </location>
</feature>
<dbReference type="Gene3D" id="1.10.390.10">
    <property type="entry name" value="Neutral Protease Domain 2"/>
    <property type="match status" value="1"/>
</dbReference>
<reference evidence="14 15" key="1">
    <citation type="submission" date="2020-06" db="EMBL/GenBank/DDBJ databases">
        <title>Dyadobacter sandarakinus sp. nov., isolated from the soil of the Arctic Yellow River Station.</title>
        <authorList>
            <person name="Zhang Y."/>
            <person name="Peng F."/>
        </authorList>
    </citation>
    <scope>NUCLEOTIDE SEQUENCE [LARGE SCALE GENOMIC DNA]</scope>
    <source>
        <strain evidence="14 15">Q3-56</strain>
    </source>
</reference>
<dbReference type="PANTHER" id="PTHR11533">
    <property type="entry name" value="PROTEASE M1 ZINC METALLOPROTEASE"/>
    <property type="match status" value="1"/>
</dbReference>
<keyword evidence="8" id="KW-0479">Metal-binding</keyword>
<dbReference type="PROSITE" id="PS51257">
    <property type="entry name" value="PROKAR_LIPOPROTEIN"/>
    <property type="match status" value="1"/>
</dbReference>
<evidence type="ECO:0000256" key="11">
    <source>
        <dbReference type="ARBA" id="ARBA00023049"/>
    </source>
</evidence>
<dbReference type="InterPro" id="IPR050344">
    <property type="entry name" value="Peptidase_M1_aminopeptidases"/>
</dbReference>
<accession>A0ABX7I5B3</accession>
<comment type="catalytic activity">
    <reaction evidence="1">
        <text>Release of an N-terminal amino acid, Xaa-|-Yaa- from a peptide, amide or arylamide. Xaa is preferably Ala, but may be most amino acids including Pro (slow action). When a terminal hydrophobic residue is followed by a prolyl residue, the two may be released as an intact Xaa-Pro dipeptide.</text>
        <dbReference type="EC" id="3.4.11.2"/>
    </reaction>
</comment>
<evidence type="ECO:0000256" key="3">
    <source>
        <dbReference type="ARBA" id="ARBA00010136"/>
    </source>
</evidence>
<dbReference type="CDD" id="cd09602">
    <property type="entry name" value="M1_APN"/>
    <property type="match status" value="1"/>
</dbReference>
<evidence type="ECO:0000256" key="1">
    <source>
        <dbReference type="ARBA" id="ARBA00000098"/>
    </source>
</evidence>
<name>A0ABX7I5B3_9BACT</name>
<gene>
    <name evidence="14" type="ORF">HWI92_08360</name>
</gene>
<proteinExistence type="inferred from homology"/>
<organism evidence="14 15">
    <name type="scientific">Dyadobacter sandarakinus</name>
    <dbReference type="NCBI Taxonomy" id="2747268"/>
    <lineage>
        <taxon>Bacteria</taxon>
        <taxon>Pseudomonadati</taxon>
        <taxon>Bacteroidota</taxon>
        <taxon>Cytophagia</taxon>
        <taxon>Cytophagales</taxon>
        <taxon>Spirosomataceae</taxon>
        <taxon>Dyadobacter</taxon>
    </lineage>
</organism>
<dbReference type="EC" id="3.4.11.2" evidence="4"/>
<evidence type="ECO:0000256" key="9">
    <source>
        <dbReference type="ARBA" id="ARBA00022801"/>
    </source>
</evidence>
<keyword evidence="15" id="KW-1185">Reference proteome</keyword>
<evidence type="ECO:0000256" key="10">
    <source>
        <dbReference type="ARBA" id="ARBA00022833"/>
    </source>
</evidence>